<reference evidence="1" key="1">
    <citation type="journal article" date="2021" name="Proc. Natl. Acad. Sci. U.S.A.">
        <title>A Catalog of Tens of Thousands of Viruses from Human Metagenomes Reveals Hidden Associations with Chronic Diseases.</title>
        <authorList>
            <person name="Tisza M.J."/>
            <person name="Buck C.B."/>
        </authorList>
    </citation>
    <scope>NUCLEOTIDE SEQUENCE</scope>
    <source>
        <strain evidence="1">CtcFb5</strain>
    </source>
</reference>
<protein>
    <submittedName>
        <fullName evidence="1">Uncharacterized protein</fullName>
    </submittedName>
</protein>
<organism evidence="1">
    <name type="scientific">Myoviridae sp. ctcFb5</name>
    <dbReference type="NCBI Taxonomy" id="2825137"/>
    <lineage>
        <taxon>Viruses</taxon>
        <taxon>Duplodnaviria</taxon>
        <taxon>Heunggongvirae</taxon>
        <taxon>Uroviricota</taxon>
        <taxon>Caudoviricetes</taxon>
    </lineage>
</organism>
<proteinExistence type="predicted"/>
<evidence type="ECO:0000313" key="1">
    <source>
        <dbReference type="EMBL" id="DAE11173.1"/>
    </source>
</evidence>
<accession>A0A8S5PXJ5</accession>
<sequence length="81" mass="9245">MITYISRIDPLYIKLVFSIWSEYKMVCPIAVFGSKSKGIVIKIGPITGEKAEEMADKIWHMTGGIRMIGEKEEQPVHDKNF</sequence>
<name>A0A8S5PXJ5_9CAUD</name>
<dbReference type="EMBL" id="BK015527">
    <property type="protein sequence ID" value="DAE11173.1"/>
    <property type="molecule type" value="Genomic_DNA"/>
</dbReference>